<dbReference type="InterPro" id="IPR000477">
    <property type="entry name" value="RT_dom"/>
</dbReference>
<evidence type="ECO:0000259" key="1">
    <source>
        <dbReference type="PROSITE" id="PS50878"/>
    </source>
</evidence>
<dbReference type="AlphaFoldDB" id="A0A672JGR0"/>
<accession>A0A672JGR0</accession>
<evidence type="ECO:0000313" key="2">
    <source>
        <dbReference type="Ensembl" id="ENSSFAP00005053408.1"/>
    </source>
</evidence>
<dbReference type="InParanoid" id="A0A672JGR0"/>
<gene>
    <name evidence="2" type="primary">LOC115383145</name>
</gene>
<dbReference type="Proteomes" id="UP000472267">
    <property type="component" value="Unassembled WGS sequence"/>
</dbReference>
<dbReference type="OMA" id="IRCWMAG"/>
<protein>
    <recommendedName>
        <fullName evidence="1">Reverse transcriptase domain-containing protein</fullName>
    </recommendedName>
</protein>
<reference evidence="2" key="2">
    <citation type="submission" date="2025-09" db="UniProtKB">
        <authorList>
            <consortium name="Ensembl"/>
        </authorList>
    </citation>
    <scope>IDENTIFICATION</scope>
</reference>
<organism evidence="2 3">
    <name type="scientific">Salarias fasciatus</name>
    <name type="common">Jewelled blenny</name>
    <name type="synonym">Blennius fasciatus</name>
    <dbReference type="NCBI Taxonomy" id="181472"/>
    <lineage>
        <taxon>Eukaryota</taxon>
        <taxon>Metazoa</taxon>
        <taxon>Chordata</taxon>
        <taxon>Craniata</taxon>
        <taxon>Vertebrata</taxon>
        <taxon>Euteleostomi</taxon>
        <taxon>Actinopterygii</taxon>
        <taxon>Neopterygii</taxon>
        <taxon>Teleostei</taxon>
        <taxon>Neoteleostei</taxon>
        <taxon>Acanthomorphata</taxon>
        <taxon>Ovalentaria</taxon>
        <taxon>Blenniimorphae</taxon>
        <taxon>Blenniiformes</taxon>
        <taxon>Blennioidei</taxon>
        <taxon>Blenniidae</taxon>
        <taxon>Salariinae</taxon>
        <taxon>Salarias</taxon>
    </lineage>
</organism>
<dbReference type="PANTHER" id="PTHR33332">
    <property type="entry name" value="REVERSE TRANSCRIPTASE DOMAIN-CONTAINING PROTEIN"/>
    <property type="match status" value="1"/>
</dbReference>
<dbReference type="PROSITE" id="PS50878">
    <property type="entry name" value="RT_POL"/>
    <property type="match status" value="1"/>
</dbReference>
<proteinExistence type="predicted"/>
<keyword evidence="3" id="KW-1185">Reference proteome</keyword>
<sequence>MRSDAGDCSVVVLLDLSSAFDTVDHGILIERLGQWVGVTGTALQWFSSYLSDRSCAVSVGNFASSSEPLRCGVPQGSVLGPILFALYLLPLGQIINQFKGVSYHCYADDIQLYFSFSPRNIASLSALSDCVTAIKNWMANNFLQLNSDKTEFLISAPPSLVPRIKDGLCLHTSMIKPSVKILGVTVDHALTLDQHVKLLISSCFFQLRNIAKLRPIVSQAEMEILIHAFGSSRLDYCNSLFTFVSKTSLDRLQVVQNAAARLLTRTPRRSHITPILSALHWLPIKSRIQYKILVVTYRALHGQAPLYITDLLQPYVTSRSLRSSDQGLLVVPRSRLKTKGDRAFEVVAPTLWNSLPVNLRSADTVDSFKKQLKTHLYSLAFL</sequence>
<dbReference type="Pfam" id="PF00078">
    <property type="entry name" value="RVT_1"/>
    <property type="match status" value="1"/>
</dbReference>
<feature type="domain" description="Reverse transcriptase" evidence="1">
    <location>
        <begin position="1"/>
        <end position="186"/>
    </location>
</feature>
<dbReference type="Ensembl" id="ENSSFAT00005055085.1">
    <property type="protein sequence ID" value="ENSSFAP00005053408.1"/>
    <property type="gene ID" value="ENSSFAG00005025521.1"/>
</dbReference>
<name>A0A672JGR0_SALFA</name>
<evidence type="ECO:0000313" key="3">
    <source>
        <dbReference type="Proteomes" id="UP000472267"/>
    </source>
</evidence>
<dbReference type="InterPro" id="IPR043502">
    <property type="entry name" value="DNA/RNA_pol_sf"/>
</dbReference>
<reference evidence="2" key="1">
    <citation type="submission" date="2025-08" db="UniProtKB">
        <authorList>
            <consortium name="Ensembl"/>
        </authorList>
    </citation>
    <scope>IDENTIFICATION</scope>
</reference>
<dbReference type="SUPFAM" id="SSF56672">
    <property type="entry name" value="DNA/RNA polymerases"/>
    <property type="match status" value="1"/>
</dbReference>